<evidence type="ECO:0000313" key="2">
    <source>
        <dbReference type="EMBL" id="SUZ26452.1"/>
    </source>
</evidence>
<comment type="caution">
    <text evidence="2">The sequence shown here is derived from an EMBL/GenBank/DDBJ whole genome shotgun (WGS) entry which is preliminary data.</text>
</comment>
<dbReference type="Proteomes" id="UP000254168">
    <property type="component" value="Unassembled WGS sequence"/>
</dbReference>
<keyword evidence="1" id="KW-1133">Transmembrane helix</keyword>
<accession>A0AA46C4W9</accession>
<keyword evidence="3" id="KW-1185">Reference proteome</keyword>
<keyword evidence="2" id="KW-0808">Transferase</keyword>
<dbReference type="EMBL" id="UIHB01000001">
    <property type="protein sequence ID" value="SUZ26452.1"/>
    <property type="molecule type" value="Genomic_DNA"/>
</dbReference>
<proteinExistence type="predicted"/>
<evidence type="ECO:0000256" key="1">
    <source>
        <dbReference type="SAM" id="Phobius"/>
    </source>
</evidence>
<keyword evidence="2" id="KW-0489">Methyltransferase</keyword>
<dbReference type="GO" id="GO:0032259">
    <property type="term" value="P:methylation"/>
    <property type="evidence" value="ECO:0007669"/>
    <property type="project" value="UniProtKB-KW"/>
</dbReference>
<gene>
    <name evidence="2" type="ORF">CPBF424_02070</name>
</gene>
<dbReference type="InterPro" id="IPR007470">
    <property type="entry name" value="HemX"/>
</dbReference>
<name>A0AA46C4W9_9XANT</name>
<dbReference type="Pfam" id="PF04375">
    <property type="entry name" value="HemX"/>
    <property type="match status" value="1"/>
</dbReference>
<organism evidence="2 3">
    <name type="scientific">Xanthomonas euroxanthea</name>
    <dbReference type="NCBI Taxonomy" id="2259622"/>
    <lineage>
        <taxon>Bacteria</taxon>
        <taxon>Pseudomonadati</taxon>
        <taxon>Pseudomonadota</taxon>
        <taxon>Gammaproteobacteria</taxon>
        <taxon>Lysobacterales</taxon>
        <taxon>Lysobacteraceae</taxon>
        <taxon>Xanthomonas</taxon>
    </lineage>
</organism>
<reference evidence="2 3" key="1">
    <citation type="submission" date="2018-06" db="EMBL/GenBank/DDBJ databases">
        <authorList>
            <person name="Pothier F. J."/>
        </authorList>
    </citation>
    <scope>NUCLEOTIDE SEQUENCE [LARGE SCALE GENOMIC DNA]</scope>
    <source>
        <strain evidence="2 3">CPBF 424</strain>
    </source>
</reference>
<dbReference type="PANTHER" id="PTHR38043">
    <property type="entry name" value="PROTEIN HEMX"/>
    <property type="match status" value="1"/>
</dbReference>
<dbReference type="PANTHER" id="PTHR38043:SF1">
    <property type="entry name" value="PROTEIN HEMX"/>
    <property type="match status" value="1"/>
</dbReference>
<protein>
    <submittedName>
        <fullName evidence="2">Uroporphyrin-III methyltransferase</fullName>
    </submittedName>
</protein>
<evidence type="ECO:0000313" key="3">
    <source>
        <dbReference type="Proteomes" id="UP000254168"/>
    </source>
</evidence>
<dbReference type="AlphaFoldDB" id="A0AA46C4W9"/>
<keyword evidence="1" id="KW-0812">Transmembrane</keyword>
<dbReference type="RefSeq" id="WP_115675628.1">
    <property type="nucleotide sequence ID" value="NZ_LR994544.1"/>
</dbReference>
<sequence length="326" mass="36104">MTELPASTRRFPLAWLLLVLALAAVGVALLFGWRAWRDYQGTQLQAAQAQQQRWDGAQQMLEMLRRDQRLANERLADAAATNRVLRDEMLGLSQRSALLEETVQKLADPNRHGAQALRLDEVELLLRLGQQRLSIAGDADGARRAYALANAALNGVDDPGYLNLRQALVQERDALDRLGAGPQAQAGQTLDQLAGDLQRLPEQTATDSEAARPWWQKALAPLVDIRPSRGDALLTTGADRHAARDALQIEVSLARAAAERGDAAGFAQSLRRVDTWTTRLWPDSPQRRQARTRLRALQQAPLRPHLPELGTTLLQLQAMREGRSTQ</sequence>
<feature type="transmembrane region" description="Helical" evidence="1">
    <location>
        <begin position="12"/>
        <end position="33"/>
    </location>
</feature>
<dbReference type="GO" id="GO:0008168">
    <property type="term" value="F:methyltransferase activity"/>
    <property type="evidence" value="ECO:0007669"/>
    <property type="project" value="UniProtKB-KW"/>
</dbReference>
<keyword evidence="1" id="KW-0472">Membrane</keyword>